<dbReference type="AlphaFoldDB" id="A0A1S2LBY8"/>
<dbReference type="PROSITE" id="PS50893">
    <property type="entry name" value="ABC_TRANSPORTER_2"/>
    <property type="match status" value="1"/>
</dbReference>
<dbReference type="Pfam" id="PF00005">
    <property type="entry name" value="ABC_tran"/>
    <property type="match status" value="1"/>
</dbReference>
<dbReference type="InterPro" id="IPR011527">
    <property type="entry name" value="ABC1_TM_dom"/>
</dbReference>
<protein>
    <submittedName>
        <fullName evidence="11">Multidrug ABC transporter ATP-binding protein</fullName>
    </submittedName>
</protein>
<dbReference type="CDD" id="cd03254">
    <property type="entry name" value="ABCC_Glucan_exporter_like"/>
    <property type="match status" value="1"/>
</dbReference>
<evidence type="ECO:0000256" key="5">
    <source>
        <dbReference type="ARBA" id="ARBA00022840"/>
    </source>
</evidence>
<keyword evidence="4" id="KW-0547">Nucleotide-binding</keyword>
<dbReference type="InterPro" id="IPR039421">
    <property type="entry name" value="Type_1_exporter"/>
</dbReference>
<dbReference type="GO" id="GO:0016887">
    <property type="term" value="F:ATP hydrolysis activity"/>
    <property type="evidence" value="ECO:0007669"/>
    <property type="project" value="InterPro"/>
</dbReference>
<dbReference type="PANTHER" id="PTHR43394:SF1">
    <property type="entry name" value="ATP-BINDING CASSETTE SUB-FAMILY B MEMBER 10, MITOCHONDRIAL"/>
    <property type="match status" value="1"/>
</dbReference>
<proteinExistence type="predicted"/>
<feature type="transmembrane region" description="Helical" evidence="8">
    <location>
        <begin position="259"/>
        <end position="282"/>
    </location>
</feature>
<dbReference type="InterPro" id="IPR027417">
    <property type="entry name" value="P-loop_NTPase"/>
</dbReference>
<dbReference type="InterPro" id="IPR003593">
    <property type="entry name" value="AAA+_ATPase"/>
</dbReference>
<dbReference type="InterPro" id="IPR017871">
    <property type="entry name" value="ABC_transporter-like_CS"/>
</dbReference>
<dbReference type="CDD" id="cd18544">
    <property type="entry name" value="ABC_6TM_TmrA_like"/>
    <property type="match status" value="1"/>
</dbReference>
<evidence type="ECO:0000256" key="8">
    <source>
        <dbReference type="SAM" id="Phobius"/>
    </source>
</evidence>
<feature type="transmembrane region" description="Helical" evidence="8">
    <location>
        <begin position="176"/>
        <end position="194"/>
    </location>
</feature>
<dbReference type="PANTHER" id="PTHR43394">
    <property type="entry name" value="ATP-DEPENDENT PERMEASE MDL1, MITOCHONDRIAL"/>
    <property type="match status" value="1"/>
</dbReference>
<evidence type="ECO:0000256" key="4">
    <source>
        <dbReference type="ARBA" id="ARBA00022741"/>
    </source>
</evidence>
<dbReference type="Proteomes" id="UP000180098">
    <property type="component" value="Unassembled WGS sequence"/>
</dbReference>
<feature type="transmembrane region" description="Helical" evidence="8">
    <location>
        <begin position="75"/>
        <end position="98"/>
    </location>
</feature>
<organism evidence="11 12">
    <name type="scientific">Anaerobacillus arseniciselenatis</name>
    <dbReference type="NCBI Taxonomy" id="85682"/>
    <lineage>
        <taxon>Bacteria</taxon>
        <taxon>Bacillati</taxon>
        <taxon>Bacillota</taxon>
        <taxon>Bacilli</taxon>
        <taxon>Bacillales</taxon>
        <taxon>Bacillaceae</taxon>
        <taxon>Anaerobacillus</taxon>
    </lineage>
</organism>
<evidence type="ECO:0000313" key="11">
    <source>
        <dbReference type="EMBL" id="OIJ10002.1"/>
    </source>
</evidence>
<dbReference type="Gene3D" id="3.40.50.300">
    <property type="entry name" value="P-loop containing nucleotide triphosphate hydrolases"/>
    <property type="match status" value="1"/>
</dbReference>
<feature type="domain" description="ABC transporter" evidence="9">
    <location>
        <begin position="354"/>
        <end position="588"/>
    </location>
</feature>
<feature type="transmembrane region" description="Helical" evidence="8">
    <location>
        <begin position="147"/>
        <end position="170"/>
    </location>
</feature>
<sequence>MNHKNKQSLLFEPMDQKIVFRRLLSYTKPHLRWLTIAFFLLMLGTGAQILGPILIKIFIDDYLTPRIFDFQPLFLLAAGYLGLHFASVAITYVQLFLFQKIALKIIQQIRIDVFEKVQNLGLAFFDKFPTGGLVSRITNDTETIKDLYVSVLSNYVQNIMFLIGVFAAMFYLNVQLAFFCLFLLPVLFILMQLYRKLSSKFYAEMSEKLSQLNAKINESIQGMTIIQIFRQQKRLRREFETINDDHQKAWLKSIKLDGLLLRPAVDFISIIALILVLSYFGVTSLNSPIEIGVLYAFINYLDRFFEPVNQMMMRLSIFQQALVSASRVFRLLDHHEVSPEKRGDGQPKIEKGEIEFRNVSFSYDGEHNVLKNISFKAKKGETVALVGHTGSGKSSIINLLMRFYPGVKGDIFIDGVPIDHYENDELRKKMGLVLQDPFLFVGTVEENIKFYNDNLTKDDVVNAAKFVHAHPFIEKLSGGYEAKIGERGSTLSSGQRQLLSFARTIALNPSILVLDEATANVDTETEGEIQLALEKMQMGRTTVAIAHRLSTIKDADQILVLHQGEIVERGNHSELIEQGGLYHKMYLLQQGDREEIESVTTSEYVNTVDKNT</sequence>
<dbReference type="PROSITE" id="PS00211">
    <property type="entry name" value="ABC_TRANSPORTER_1"/>
    <property type="match status" value="1"/>
</dbReference>
<accession>A0A1S2LBY8</accession>
<gene>
    <name evidence="11" type="ORF">BKP35_16105</name>
</gene>
<evidence type="ECO:0000259" key="9">
    <source>
        <dbReference type="PROSITE" id="PS50893"/>
    </source>
</evidence>
<dbReference type="SMART" id="SM00382">
    <property type="entry name" value="AAA"/>
    <property type="match status" value="1"/>
</dbReference>
<evidence type="ECO:0000256" key="2">
    <source>
        <dbReference type="ARBA" id="ARBA00022448"/>
    </source>
</evidence>
<dbReference type="OrthoDB" id="9770415at2"/>
<dbReference type="EMBL" id="MLQQ01000042">
    <property type="protein sequence ID" value="OIJ10002.1"/>
    <property type="molecule type" value="Genomic_DNA"/>
</dbReference>
<dbReference type="FunFam" id="3.40.50.300:FF:000287">
    <property type="entry name" value="Multidrug ABC transporter ATP-binding protein"/>
    <property type="match status" value="1"/>
</dbReference>
<keyword evidence="5 11" id="KW-0067">ATP-binding</keyword>
<dbReference type="InterPro" id="IPR003439">
    <property type="entry name" value="ABC_transporter-like_ATP-bd"/>
</dbReference>
<feature type="transmembrane region" description="Helical" evidence="8">
    <location>
        <begin position="31"/>
        <end position="55"/>
    </location>
</feature>
<dbReference type="SUPFAM" id="SSF90123">
    <property type="entry name" value="ABC transporter transmembrane region"/>
    <property type="match status" value="1"/>
</dbReference>
<dbReference type="PROSITE" id="PS50929">
    <property type="entry name" value="ABC_TM1F"/>
    <property type="match status" value="1"/>
</dbReference>
<dbReference type="InterPro" id="IPR036640">
    <property type="entry name" value="ABC1_TM_sf"/>
</dbReference>
<dbReference type="GO" id="GO:0005886">
    <property type="term" value="C:plasma membrane"/>
    <property type="evidence" value="ECO:0007669"/>
    <property type="project" value="UniProtKB-SubCell"/>
</dbReference>
<dbReference type="SUPFAM" id="SSF52540">
    <property type="entry name" value="P-loop containing nucleoside triphosphate hydrolases"/>
    <property type="match status" value="1"/>
</dbReference>
<keyword evidence="12" id="KW-1185">Reference proteome</keyword>
<reference evidence="11 12" key="1">
    <citation type="submission" date="2016-10" db="EMBL/GenBank/DDBJ databases">
        <title>Draft genome sequences of four alkaliphilic bacteria belonging to the Anaerobacillus genus.</title>
        <authorList>
            <person name="Bassil N.M."/>
            <person name="Lloyd J.R."/>
        </authorList>
    </citation>
    <scope>NUCLEOTIDE SEQUENCE [LARGE SCALE GENOMIC DNA]</scope>
    <source>
        <strain evidence="11 12">DSM 15340</strain>
    </source>
</reference>
<dbReference type="GO" id="GO:0005524">
    <property type="term" value="F:ATP binding"/>
    <property type="evidence" value="ECO:0007669"/>
    <property type="project" value="UniProtKB-KW"/>
</dbReference>
<keyword evidence="7 8" id="KW-0472">Membrane</keyword>
<evidence type="ECO:0000313" key="12">
    <source>
        <dbReference type="Proteomes" id="UP000180098"/>
    </source>
</evidence>
<keyword evidence="6 8" id="KW-1133">Transmembrane helix</keyword>
<evidence type="ECO:0000256" key="7">
    <source>
        <dbReference type="ARBA" id="ARBA00023136"/>
    </source>
</evidence>
<evidence type="ECO:0000256" key="3">
    <source>
        <dbReference type="ARBA" id="ARBA00022692"/>
    </source>
</evidence>
<evidence type="ECO:0000256" key="6">
    <source>
        <dbReference type="ARBA" id="ARBA00022989"/>
    </source>
</evidence>
<comment type="caution">
    <text evidence="11">The sequence shown here is derived from an EMBL/GenBank/DDBJ whole genome shotgun (WGS) entry which is preliminary data.</text>
</comment>
<dbReference type="RefSeq" id="WP_071314389.1">
    <property type="nucleotide sequence ID" value="NZ_MLQQ01000042.1"/>
</dbReference>
<dbReference type="GO" id="GO:0015421">
    <property type="term" value="F:ABC-type oligopeptide transporter activity"/>
    <property type="evidence" value="ECO:0007669"/>
    <property type="project" value="TreeGrafter"/>
</dbReference>
<keyword evidence="3 8" id="KW-0812">Transmembrane</keyword>
<name>A0A1S2LBY8_9BACI</name>
<keyword evidence="2" id="KW-0813">Transport</keyword>
<evidence type="ECO:0000259" key="10">
    <source>
        <dbReference type="PROSITE" id="PS50929"/>
    </source>
</evidence>
<comment type="subcellular location">
    <subcellularLocation>
        <location evidence="1">Cell membrane</location>
        <topology evidence="1">Multi-pass membrane protein</topology>
    </subcellularLocation>
</comment>
<feature type="domain" description="ABC transmembrane type-1" evidence="10">
    <location>
        <begin position="36"/>
        <end position="320"/>
    </location>
</feature>
<evidence type="ECO:0000256" key="1">
    <source>
        <dbReference type="ARBA" id="ARBA00004651"/>
    </source>
</evidence>
<dbReference type="Gene3D" id="1.20.1560.10">
    <property type="entry name" value="ABC transporter type 1, transmembrane domain"/>
    <property type="match status" value="1"/>
</dbReference>
<dbReference type="Pfam" id="PF00664">
    <property type="entry name" value="ABC_membrane"/>
    <property type="match status" value="1"/>
</dbReference>